<evidence type="ECO:0000256" key="4">
    <source>
        <dbReference type="ARBA" id="ARBA00022741"/>
    </source>
</evidence>
<comment type="caution">
    <text evidence="18">The sequence shown here is derived from an EMBL/GenBank/DDBJ whole genome shotgun (WGS) entry which is preliminary data.</text>
</comment>
<keyword evidence="2 14" id="KW-0540">Nuclease</keyword>
<comment type="similarity">
    <text evidence="14">Belongs to the helicase family. AddB/RexB type 1 subfamily.</text>
</comment>
<dbReference type="GO" id="GO:0046872">
    <property type="term" value="F:metal ion binding"/>
    <property type="evidence" value="ECO:0007669"/>
    <property type="project" value="UniProtKB-KW"/>
</dbReference>
<dbReference type="GO" id="GO:0005524">
    <property type="term" value="F:ATP binding"/>
    <property type="evidence" value="ECO:0007669"/>
    <property type="project" value="UniProtKB-UniRule"/>
</dbReference>
<dbReference type="Gene3D" id="6.10.140.1030">
    <property type="match status" value="1"/>
</dbReference>
<reference evidence="19" key="3">
    <citation type="submission" date="2015-02" db="EMBL/GenBank/DDBJ databases">
        <title>Genome analysis of three genomes within the thermophilic hydrogenogenic bacterial species Caldanaerobacter subterraneus.</title>
        <authorList>
            <person name="Sant'Anna F.H."/>
            <person name="Lebedinsky A."/>
            <person name="Sokolova T."/>
            <person name="Robb F.T."/>
            <person name="Gonzalez J.M."/>
        </authorList>
    </citation>
    <scope>NUCLEOTIDE SEQUENCE [LARGE SCALE GENOMIC DNA]</scope>
    <source>
        <strain evidence="19">DSM 12653</strain>
    </source>
</reference>
<evidence type="ECO:0000313" key="19">
    <source>
        <dbReference type="Proteomes" id="UP000010146"/>
    </source>
</evidence>
<comment type="cofactor">
    <cofactor evidence="14">
        <name>Mg(2+)</name>
        <dbReference type="ChEBI" id="CHEBI:18420"/>
    </cofactor>
</comment>
<dbReference type="SUPFAM" id="SSF52540">
    <property type="entry name" value="P-loop containing nucleoside triphosphate hydrolases"/>
    <property type="match status" value="1"/>
</dbReference>
<evidence type="ECO:0000256" key="12">
    <source>
        <dbReference type="ARBA" id="ARBA00023125"/>
    </source>
</evidence>
<dbReference type="EC" id="3.1.-.-" evidence="14"/>
<protein>
    <recommendedName>
        <fullName evidence="14">ATP-dependent helicase/deoxyribonuclease subunit B</fullName>
        <ecNumber evidence="14">3.1.-.-</ecNumber>
    </recommendedName>
    <alternativeName>
        <fullName evidence="14">ATP-dependent helicase/nuclease subunit AddB</fullName>
    </alternativeName>
</protein>
<feature type="region of interest" description="Disordered" evidence="15">
    <location>
        <begin position="1181"/>
        <end position="1200"/>
    </location>
</feature>
<dbReference type="InterPro" id="IPR049035">
    <property type="entry name" value="ADDB_N"/>
</dbReference>
<evidence type="ECO:0000256" key="10">
    <source>
        <dbReference type="ARBA" id="ARBA00023004"/>
    </source>
</evidence>
<keyword evidence="7 14" id="KW-0347">Helicase</keyword>
<dbReference type="GO" id="GO:0000724">
    <property type="term" value="P:double-strand break repair via homologous recombination"/>
    <property type="evidence" value="ECO:0007669"/>
    <property type="project" value="UniProtKB-UniRule"/>
</dbReference>
<dbReference type="Proteomes" id="UP000010146">
    <property type="component" value="Unassembled WGS sequence"/>
</dbReference>
<comment type="cofactor">
    <cofactor evidence="14">
        <name>[4Fe-4S] cluster</name>
        <dbReference type="ChEBI" id="CHEBI:49883"/>
    </cofactor>
    <text evidence="14">Binds 1 [4Fe-4S] cluster.</text>
</comment>
<dbReference type="Pfam" id="PF12705">
    <property type="entry name" value="PDDEXK_1"/>
    <property type="match status" value="1"/>
</dbReference>
<dbReference type="Gene3D" id="3.40.50.300">
    <property type="entry name" value="P-loop containing nucleotide triphosphate hydrolases"/>
    <property type="match status" value="4"/>
</dbReference>
<evidence type="ECO:0000256" key="11">
    <source>
        <dbReference type="ARBA" id="ARBA00023014"/>
    </source>
</evidence>
<evidence type="ECO:0000256" key="8">
    <source>
        <dbReference type="ARBA" id="ARBA00022839"/>
    </source>
</evidence>
<evidence type="ECO:0000256" key="2">
    <source>
        <dbReference type="ARBA" id="ARBA00022722"/>
    </source>
</evidence>
<evidence type="ECO:0000256" key="3">
    <source>
        <dbReference type="ARBA" id="ARBA00022723"/>
    </source>
</evidence>
<evidence type="ECO:0000256" key="7">
    <source>
        <dbReference type="ARBA" id="ARBA00022806"/>
    </source>
</evidence>
<dbReference type="EMBL" id="ABXP02000027">
    <property type="protein sequence ID" value="KKC30682.1"/>
    <property type="molecule type" value="Genomic_DNA"/>
</dbReference>
<dbReference type="GO" id="GO:0004386">
    <property type="term" value="F:helicase activity"/>
    <property type="evidence" value="ECO:0007669"/>
    <property type="project" value="UniProtKB-KW"/>
</dbReference>
<organism evidence="18 19">
    <name type="scientific">Caldanaerobacter subterraneus subsp. pacificus DSM 12653</name>
    <dbReference type="NCBI Taxonomy" id="391606"/>
    <lineage>
        <taxon>Bacteria</taxon>
        <taxon>Bacillati</taxon>
        <taxon>Bacillota</taxon>
        <taxon>Clostridia</taxon>
        <taxon>Thermoanaerobacterales</taxon>
        <taxon>Thermoanaerobacteraceae</taxon>
        <taxon>Caldanaerobacter</taxon>
    </lineage>
</organism>
<dbReference type="GO" id="GO:0051539">
    <property type="term" value="F:4 iron, 4 sulfur cluster binding"/>
    <property type="evidence" value="ECO:0007669"/>
    <property type="project" value="UniProtKB-KW"/>
</dbReference>
<dbReference type="InterPro" id="IPR014140">
    <property type="entry name" value="DNA_helicase_suAddB"/>
</dbReference>
<dbReference type="HAMAP" id="MF_01452">
    <property type="entry name" value="AddB_type1"/>
    <property type="match status" value="1"/>
</dbReference>
<dbReference type="PANTHER" id="PTHR30591:SF1">
    <property type="entry name" value="RECBCD ENZYME SUBUNIT RECC"/>
    <property type="match status" value="1"/>
</dbReference>
<dbReference type="Gene3D" id="3.90.320.10">
    <property type="match status" value="1"/>
</dbReference>
<dbReference type="GO" id="GO:0008409">
    <property type="term" value="F:5'-3' exonuclease activity"/>
    <property type="evidence" value="ECO:0007669"/>
    <property type="project" value="UniProtKB-UniRule"/>
</dbReference>
<comment type="subunit">
    <text evidence="14">Heterodimer of AddA and AddB.</text>
</comment>
<name>B7R6Y8_9THEO</name>
<keyword evidence="1 14" id="KW-0004">4Fe-4S</keyword>
<evidence type="ECO:0000259" key="16">
    <source>
        <dbReference type="Pfam" id="PF12705"/>
    </source>
</evidence>
<evidence type="ECO:0000256" key="1">
    <source>
        <dbReference type="ARBA" id="ARBA00022485"/>
    </source>
</evidence>
<keyword evidence="9 14" id="KW-0067">ATP-binding</keyword>
<evidence type="ECO:0000259" key="17">
    <source>
        <dbReference type="Pfam" id="PF21445"/>
    </source>
</evidence>
<evidence type="ECO:0000256" key="14">
    <source>
        <dbReference type="HAMAP-Rule" id="MF_01452"/>
    </source>
</evidence>
<keyword evidence="10 14" id="KW-0408">Iron</keyword>
<dbReference type="GO" id="GO:0003690">
    <property type="term" value="F:double-stranded DNA binding"/>
    <property type="evidence" value="ECO:0007669"/>
    <property type="project" value="UniProtKB-UniRule"/>
</dbReference>
<keyword evidence="4 14" id="KW-0547">Nucleotide-binding</keyword>
<dbReference type="PANTHER" id="PTHR30591">
    <property type="entry name" value="RECBCD ENZYME SUBUNIT RECC"/>
    <property type="match status" value="1"/>
</dbReference>
<feature type="domain" description="PD-(D/E)XK endonuclease-like" evidence="16">
    <location>
        <begin position="814"/>
        <end position="1153"/>
    </location>
</feature>
<gene>
    <name evidence="14" type="primary">addB</name>
    <name evidence="18" type="ORF">CDSM653_00255</name>
</gene>
<evidence type="ECO:0000256" key="15">
    <source>
        <dbReference type="SAM" id="MobiDB-lite"/>
    </source>
</evidence>
<evidence type="ECO:0000256" key="5">
    <source>
        <dbReference type="ARBA" id="ARBA00022763"/>
    </source>
</evidence>
<dbReference type="AlphaFoldDB" id="B7R6Y8"/>
<sequence length="1200" mass="139797">MRKGVGDVKNGRFAAQKSEKLSQARFCLAFYCNIENLGADFMSIRFIYGRAGSGKTYFCLEEIKHKLNDGANHPLILLVPEQFTFEAEKYLLDMIERDEKMRAQVLSFKTLANRVFVEVGGLARQHMKACGKSMVIYKVLEENKEKLKVYSKASRQQGFVKKISEAITEFKRFDVTPFQLIDASEKIEKLGLKEKLEDLALIYSSFEEVLHKNYIDEEDELDLLSKKLEKSLQFEGAEFWIDGFTGFTPKQYKVIEKLLKKASRVSVTLTLDPSIDSIDPTHLFYTTKKTEEKLIKICETNGISVEEPVNLNKGIPKRFEHNKELAFLEKNFFSHPYEIYNEETKNISIFKATNMYSEVEEVARDIARLIRDEHMRYSDIVVATKDLKRYYKLVKAIFSHYGIPHFIDLKINITNNPIIVYVISIFEIYLKNWSYESVFRYLKTGFTGIDKEEINLLENYVLANGIKGNKWKERWEYRIDYKTDSLLMEEREKQIINKVNEVRERVYLPLEKFYTRFSHSKNVKEACEVLYDFLVENKLPEKIEKFIEEFKNRGEFDTANQYAQIWDIVVDVLDQMVEVLGEEKISLEQFARLISIGFDEYQIASIPPALDEVLVTSVDRMKSHNSKVLYLLGANDGVFPASSFEEGIFSDEERNLLSSLDLELDRDTKAKVFEEQFLVYTALTSASEFLKISYPIADHEGRSLRPSIIISRLRRIFPKIKVSTNIVEMDTDEENLNRVTVPLPTFNEMIKSFKKWNITGKIHPIWLEVYKWYRTKDEWKKKLEDTLEGFVYDNQIKRIPPLKIKKLYGEEMEFSVSRLEKYAACPFAYFVQYGLKAKERKIYGFEPPDLGIFMHNVLNEIAKALEKEELTWQEIDKEWCNDAVDIIVEEMVDKIPGYILKSSSRYRYLANRLKRVLSKAVWIISEHMKRSSFVPLGHEVAFGENQKYPPIKIVLSNGEEIKLIGRIDRVDVLEKEGETYVRIIDYKSGDKTLDLSDVLYGLELQLLVYLDAILESAFEGKANLSPAGIFYFKIDDPIVRADKDISDEELYKEIMKRLRLEGFVLKSLDIIREMDKLIEGTSYIIPASINKDGTIGKNTKGLTEEQFEILRKFVKKKSKKLAEEMLQGDISILPYKKEKETACQYCPYSSICKFETNFKGNDYRRIESKEEKLWSIFEEEVKEDGSQVDGRTEGSDNNEG</sequence>
<reference evidence="18 19" key="2">
    <citation type="journal article" date="2015" name="BMC Genomics">
        <title>Analysis of three genomes within the thermophilic bacterial species Caldanaerobacter subterraneus with a focus on carbon monoxide dehydrogenase evolution and hydrolase diversity.</title>
        <authorList>
            <person name="Sant'Anna F.H."/>
            <person name="Lebedinsky A.V."/>
            <person name="Sokolova T.G."/>
            <person name="Robb F.T."/>
            <person name="Gonzalez J.M."/>
        </authorList>
    </citation>
    <scope>NUCLEOTIDE SEQUENCE [LARGE SCALE GENOMIC DNA]</scope>
    <source>
        <strain evidence="18 19">DSM 12653</strain>
    </source>
</reference>
<feature type="binding site" evidence="14">
    <location>
        <position position="1143"/>
    </location>
    <ligand>
        <name>[4Fe-4S] cluster</name>
        <dbReference type="ChEBI" id="CHEBI:49883"/>
    </ligand>
</feature>
<dbReference type="Pfam" id="PF21445">
    <property type="entry name" value="ADDB_N"/>
    <property type="match status" value="1"/>
</dbReference>
<evidence type="ECO:0000256" key="9">
    <source>
        <dbReference type="ARBA" id="ARBA00022840"/>
    </source>
</evidence>
<accession>B7R6Y8</accession>
<keyword evidence="11 14" id="KW-0411">Iron-sulfur</keyword>
<keyword evidence="3 14" id="KW-0479">Metal-binding</keyword>
<comment type="miscellaneous">
    <text evidence="14">Despite having conserved helicase domains, this subunit does not have helicase activity.</text>
</comment>
<dbReference type="InterPro" id="IPR027417">
    <property type="entry name" value="P-loop_NTPase"/>
</dbReference>
<feature type="binding site" evidence="14">
    <location>
        <position position="825"/>
    </location>
    <ligand>
        <name>[4Fe-4S] cluster</name>
        <dbReference type="ChEBI" id="CHEBI:49883"/>
    </ligand>
</feature>
<comment type="function">
    <text evidence="14">The heterodimer acts as both an ATP-dependent DNA helicase and an ATP-dependent, dual-direction single-stranded exonuclease. Recognizes the chi site generating a DNA molecule suitable for the initiation of homologous recombination. The AddB subunit has 5' -&gt; 3' nuclease activity but not helicase activity.</text>
</comment>
<keyword evidence="13 14" id="KW-0234">DNA repair</keyword>
<evidence type="ECO:0000256" key="13">
    <source>
        <dbReference type="ARBA" id="ARBA00023204"/>
    </source>
</evidence>
<keyword evidence="8 14" id="KW-0269">Exonuclease</keyword>
<dbReference type="InterPro" id="IPR011604">
    <property type="entry name" value="PDDEXK-like_dom_sf"/>
</dbReference>
<feature type="domain" description="ATP-dependent helicase/deoxyribonuclease subunit B N-terminal" evidence="17">
    <location>
        <begin position="46"/>
        <end position="329"/>
    </location>
</feature>
<evidence type="ECO:0000256" key="6">
    <source>
        <dbReference type="ARBA" id="ARBA00022801"/>
    </source>
</evidence>
<keyword evidence="12 14" id="KW-0238">DNA-binding</keyword>
<keyword evidence="5 14" id="KW-0227">DNA damage</keyword>
<dbReference type="InterPro" id="IPR038726">
    <property type="entry name" value="PDDEXK_AddAB-type"/>
</dbReference>
<feature type="binding site" evidence="14">
    <location>
        <position position="1152"/>
    </location>
    <ligand>
        <name>[4Fe-4S] cluster</name>
        <dbReference type="ChEBI" id="CHEBI:49883"/>
    </ligand>
</feature>
<dbReference type="NCBIfam" id="TIGR02773">
    <property type="entry name" value="addB_Gpos"/>
    <property type="match status" value="1"/>
</dbReference>
<proteinExistence type="inferred from homology"/>
<keyword evidence="6 14" id="KW-0378">Hydrolase</keyword>
<reference evidence="18 19" key="1">
    <citation type="submission" date="2008-07" db="EMBL/GenBank/DDBJ databases">
        <authorList>
            <person name="Gonzalez J."/>
            <person name="Sokolova T."/>
            <person name="Ferriera S."/>
            <person name="Johnson J."/>
            <person name="Kravitz S."/>
            <person name="Beeson K."/>
            <person name="Sutton G."/>
            <person name="Rogers Y.-H."/>
            <person name="Friedman R."/>
            <person name="Frazier M."/>
            <person name="Venter J.C."/>
        </authorList>
    </citation>
    <scope>NUCLEOTIDE SEQUENCE [LARGE SCALE GENOMIC DNA]</scope>
    <source>
        <strain evidence="18 19">DSM 12653</strain>
    </source>
</reference>
<evidence type="ECO:0000313" key="18">
    <source>
        <dbReference type="EMBL" id="KKC30682.1"/>
    </source>
</evidence>
<feature type="binding site" evidence="14">
    <location>
        <position position="1146"/>
    </location>
    <ligand>
        <name>[4Fe-4S] cluster</name>
        <dbReference type="ChEBI" id="CHEBI:49883"/>
    </ligand>
</feature>